<feature type="transmembrane region" description="Helical" evidence="1">
    <location>
        <begin position="78"/>
        <end position="97"/>
    </location>
</feature>
<keyword evidence="1" id="KW-0812">Transmembrane</keyword>
<dbReference type="eggNOG" id="COG3371">
    <property type="taxonomic scope" value="Bacteria"/>
</dbReference>
<reference evidence="2" key="1">
    <citation type="submission" date="2007-10" db="EMBL/GenBank/DDBJ databases">
        <title>Complete sequence of Salinispora arenicola CNS-205.</title>
        <authorList>
            <consortium name="US DOE Joint Genome Institute"/>
            <person name="Copeland A."/>
            <person name="Lucas S."/>
            <person name="Lapidus A."/>
            <person name="Barry K."/>
            <person name="Glavina del Rio T."/>
            <person name="Dalin E."/>
            <person name="Tice H."/>
            <person name="Pitluck S."/>
            <person name="Foster B."/>
            <person name="Schmutz J."/>
            <person name="Larimer F."/>
            <person name="Land M."/>
            <person name="Hauser L."/>
            <person name="Kyrpides N."/>
            <person name="Ivanova N."/>
            <person name="Jensen P.R."/>
            <person name="Moore B.S."/>
            <person name="Penn K."/>
            <person name="Jenkins C."/>
            <person name="Udwary D."/>
            <person name="Xiang L."/>
            <person name="Gontang E."/>
            <person name="Richardson P."/>
        </authorList>
    </citation>
    <scope>NUCLEOTIDE SEQUENCE [LARGE SCALE GENOMIC DNA]</scope>
    <source>
        <strain evidence="2">CNS-205</strain>
    </source>
</reference>
<feature type="transmembrane region" description="Helical" evidence="1">
    <location>
        <begin position="53"/>
        <end position="71"/>
    </location>
</feature>
<keyword evidence="1" id="KW-0472">Membrane</keyword>
<dbReference type="PATRIC" id="fig|391037.6.peg.3696"/>
<dbReference type="KEGG" id="saq:Sare_3666"/>
<evidence type="ECO:0008006" key="3">
    <source>
        <dbReference type="Google" id="ProtNLM"/>
    </source>
</evidence>
<dbReference type="InterPro" id="IPR009339">
    <property type="entry name" value="DUF998"/>
</dbReference>
<sequence length="199" mass="21072">MRSVPGWTVITALLPPLLIVGGSAIAATLQPLPFNQVHYSISQLAAHGATDRWIMNLFILGASLCTVLSAVGLRTVRMAGRLTLAVSGLAAIGVVAFPDQWIGGHPAPVDATDHHTVSAWVVFLAAALWPTLAANHTGPLRLRWGLGLSAIQLAPAGWKITQDVNHGDYLGLSERVLLGLEGLVLLAVVLMARRQVAHR</sequence>
<name>A8LZA2_SALAI</name>
<dbReference type="Pfam" id="PF06197">
    <property type="entry name" value="DUF998"/>
    <property type="match status" value="1"/>
</dbReference>
<dbReference type="EMBL" id="CP000850">
    <property type="protein sequence ID" value="ABV99462.1"/>
    <property type="molecule type" value="Genomic_DNA"/>
</dbReference>
<dbReference type="OrthoDB" id="5118673at2"/>
<organism evidence="2">
    <name type="scientific">Salinispora arenicola (strain CNS-205)</name>
    <dbReference type="NCBI Taxonomy" id="391037"/>
    <lineage>
        <taxon>Bacteria</taxon>
        <taxon>Bacillati</taxon>
        <taxon>Actinomycetota</taxon>
        <taxon>Actinomycetes</taxon>
        <taxon>Micromonosporales</taxon>
        <taxon>Micromonosporaceae</taxon>
        <taxon>Salinispora</taxon>
    </lineage>
</organism>
<evidence type="ECO:0000313" key="2">
    <source>
        <dbReference type="EMBL" id="ABV99462.1"/>
    </source>
</evidence>
<accession>A8LZA2</accession>
<keyword evidence="1" id="KW-1133">Transmembrane helix</keyword>
<dbReference type="AlphaFoldDB" id="A8LZA2"/>
<gene>
    <name evidence="2" type="ordered locus">Sare_3666</name>
</gene>
<protein>
    <recommendedName>
        <fullName evidence="3">DUF998 domain-containing protein</fullName>
    </recommendedName>
</protein>
<dbReference type="HOGENOM" id="CLU_067784_0_0_11"/>
<proteinExistence type="predicted"/>
<feature type="transmembrane region" description="Helical" evidence="1">
    <location>
        <begin position="117"/>
        <end position="135"/>
    </location>
</feature>
<evidence type="ECO:0000256" key="1">
    <source>
        <dbReference type="SAM" id="Phobius"/>
    </source>
</evidence>